<reference evidence="1 2" key="1">
    <citation type="submission" date="2007-11" db="EMBL/GenBank/DDBJ databases">
        <authorList>
            <consortium name="The Salmonella enterica serovar Paratyphi B Genome Sequencing Project"/>
            <person name="McClelland M."/>
            <person name="Sanderson E.K."/>
            <person name="Porwollik S."/>
            <person name="Spieth J."/>
            <person name="Clifton W.S."/>
            <person name="Fulton R."/>
            <person name="Cordes M."/>
            <person name="Wollam A."/>
            <person name="Shah N."/>
            <person name="Pepin K."/>
            <person name="Bhonagiri V."/>
            <person name="Nash W."/>
            <person name="Johnson M."/>
            <person name="Thiruvilangam P."/>
            <person name="Wilson R."/>
        </authorList>
    </citation>
    <scope>NUCLEOTIDE SEQUENCE [LARGE SCALE GENOMIC DNA]</scope>
    <source>
        <strain evidence="2">ATCC BAA-1250 / SPB7</strain>
    </source>
</reference>
<name>A0A6C6Z5U5_SALPB</name>
<evidence type="ECO:0000313" key="1">
    <source>
        <dbReference type="EMBL" id="ABX68755.1"/>
    </source>
</evidence>
<protein>
    <submittedName>
        <fullName evidence="1">Uncharacterized protein</fullName>
    </submittedName>
</protein>
<proteinExistence type="predicted"/>
<evidence type="ECO:0000313" key="2">
    <source>
        <dbReference type="Proteomes" id="UP000008556"/>
    </source>
</evidence>
<dbReference type="KEGG" id="spq:SPAB_03406"/>
<dbReference type="Proteomes" id="UP000008556">
    <property type="component" value="Chromosome"/>
</dbReference>
<organism evidence="1 2">
    <name type="scientific">Salmonella paratyphi B (strain ATCC BAA-1250 / SPB7)</name>
    <dbReference type="NCBI Taxonomy" id="1016998"/>
    <lineage>
        <taxon>Bacteria</taxon>
        <taxon>Pseudomonadati</taxon>
        <taxon>Pseudomonadota</taxon>
        <taxon>Gammaproteobacteria</taxon>
        <taxon>Enterobacterales</taxon>
        <taxon>Enterobacteriaceae</taxon>
        <taxon>Salmonella</taxon>
    </lineage>
</organism>
<gene>
    <name evidence="1" type="ordered locus">SPAB_03406</name>
</gene>
<sequence>MVETPVNFETTASRRINQLLMDLLCVLINGHNVQGKMRRRAFPFIVRDEFP</sequence>
<dbReference type="EMBL" id="CP000886">
    <property type="protein sequence ID" value="ABX68755.1"/>
    <property type="molecule type" value="Genomic_DNA"/>
</dbReference>
<accession>A0A6C6Z5U5</accession>
<dbReference type="AlphaFoldDB" id="A0A6C6Z5U5"/>